<protein>
    <submittedName>
        <fullName evidence="1">Uncharacterized protein</fullName>
    </submittedName>
</protein>
<evidence type="ECO:0000313" key="1">
    <source>
        <dbReference type="EMBL" id="MCP1169522.1"/>
    </source>
</evidence>
<evidence type="ECO:0000313" key="2">
    <source>
        <dbReference type="Proteomes" id="UP001139477"/>
    </source>
</evidence>
<comment type="caution">
    <text evidence="1">The sequence shown here is derived from an EMBL/GenBank/DDBJ whole genome shotgun (WGS) entry which is preliminary data.</text>
</comment>
<sequence>MVLARRTPERQFRSLRPVGRPHALHAQIAIAQRTDKARNIRSMDSDIVEHLVIHRLKVEYHAASLQLLAHPPEKNREDGAVHLSLALPNGGIDHFARDVY</sequence>
<dbReference type="Proteomes" id="UP001139477">
    <property type="component" value="Unassembled WGS sequence"/>
</dbReference>
<dbReference type="EMBL" id="JAMYXC010000210">
    <property type="protein sequence ID" value="MCP1169522.1"/>
    <property type="molecule type" value="Genomic_DNA"/>
</dbReference>
<gene>
    <name evidence="1" type="ORF">NHG85_13475</name>
</gene>
<keyword evidence="2" id="KW-1185">Reference proteome</keyword>
<accession>A0A9X2FPX4</accession>
<name>A0A9X2FPX4_9RHOB</name>
<dbReference type="AlphaFoldDB" id="A0A9X2FPX4"/>
<proteinExistence type="predicted"/>
<organism evidence="1 2">
    <name type="scientific">Limimaricola litoreus</name>
    <dbReference type="NCBI Taxonomy" id="2955316"/>
    <lineage>
        <taxon>Bacteria</taxon>
        <taxon>Pseudomonadati</taxon>
        <taxon>Pseudomonadota</taxon>
        <taxon>Alphaproteobacteria</taxon>
        <taxon>Rhodobacterales</taxon>
        <taxon>Paracoccaceae</taxon>
        <taxon>Limimaricola</taxon>
    </lineage>
</organism>
<reference evidence="1" key="1">
    <citation type="submission" date="2022-06" db="EMBL/GenBank/DDBJ databases">
        <title>Limimaricola sediminis sp. nov., isolated from an intertidal sediment.</title>
        <authorList>
            <person name="Shao X."/>
        </authorList>
    </citation>
    <scope>NUCLEOTIDE SEQUENCE</scope>
    <source>
        <strain evidence="1">ASW11-118</strain>
    </source>
</reference>